<name>A0A1I1NPT1_9ACTN</name>
<protein>
    <submittedName>
        <fullName evidence="1">Carbonic anhydrase or acetyltransferase, isoleucine patch superfamily</fullName>
    </submittedName>
</protein>
<dbReference type="RefSeq" id="WP_093839490.1">
    <property type="nucleotide sequence ID" value="NZ_FOLM01000008.1"/>
</dbReference>
<dbReference type="Gene3D" id="2.160.10.10">
    <property type="entry name" value="Hexapeptide repeat proteins"/>
    <property type="match status" value="1"/>
</dbReference>
<evidence type="ECO:0000313" key="1">
    <source>
        <dbReference type="EMBL" id="SFC99435.1"/>
    </source>
</evidence>
<gene>
    <name evidence="1" type="ORF">SAMN05421773_108105</name>
</gene>
<keyword evidence="1" id="KW-0808">Transferase</keyword>
<evidence type="ECO:0000313" key="2">
    <source>
        <dbReference type="Proteomes" id="UP000199207"/>
    </source>
</evidence>
<dbReference type="InterPro" id="IPR050484">
    <property type="entry name" value="Transf_Hexapept/Carb_Anhydrase"/>
</dbReference>
<dbReference type="OrthoDB" id="9803036at2"/>
<dbReference type="Proteomes" id="UP000199207">
    <property type="component" value="Unassembled WGS sequence"/>
</dbReference>
<dbReference type="PANTHER" id="PTHR13061">
    <property type="entry name" value="DYNACTIN SUBUNIT P25"/>
    <property type="match status" value="1"/>
</dbReference>
<reference evidence="1 2" key="1">
    <citation type="submission" date="2016-10" db="EMBL/GenBank/DDBJ databases">
        <authorList>
            <person name="de Groot N.N."/>
        </authorList>
    </citation>
    <scope>NUCLEOTIDE SEQUENCE [LARGE SCALE GENOMIC DNA]</scope>
    <source>
        <strain evidence="1 2">CGMCC 4.5739</strain>
    </source>
</reference>
<dbReference type="PANTHER" id="PTHR13061:SF29">
    <property type="entry name" value="GAMMA CARBONIC ANHYDRASE-LIKE 1, MITOCHONDRIAL-RELATED"/>
    <property type="match status" value="1"/>
</dbReference>
<dbReference type="AlphaFoldDB" id="A0A1I1NPT1"/>
<dbReference type="InterPro" id="IPR011004">
    <property type="entry name" value="Trimer_LpxA-like_sf"/>
</dbReference>
<dbReference type="STRING" id="910347.SAMN05421773_108105"/>
<dbReference type="SUPFAM" id="SSF51161">
    <property type="entry name" value="Trimeric LpxA-like enzymes"/>
    <property type="match status" value="1"/>
</dbReference>
<proteinExistence type="predicted"/>
<keyword evidence="2" id="KW-1185">Reference proteome</keyword>
<organism evidence="1 2">
    <name type="scientific">Streptomyces aidingensis</name>
    <dbReference type="NCBI Taxonomy" id="910347"/>
    <lineage>
        <taxon>Bacteria</taxon>
        <taxon>Bacillati</taxon>
        <taxon>Actinomycetota</taxon>
        <taxon>Actinomycetes</taxon>
        <taxon>Kitasatosporales</taxon>
        <taxon>Streptomycetaceae</taxon>
        <taxon>Streptomyces</taxon>
    </lineage>
</organism>
<accession>A0A1I1NPT1</accession>
<dbReference type="GO" id="GO:0016740">
    <property type="term" value="F:transferase activity"/>
    <property type="evidence" value="ECO:0007669"/>
    <property type="project" value="UniProtKB-KW"/>
</dbReference>
<sequence>MLIEHRGRKPVVPESAYVAPTAVLCGAVTLGERARVLHGAVLTAEDGEVTTGSDVVIMENALVRGRARHPAVIGDAVLVGPHAHVNGATVENEAFVATGVSVFPGATAGTRSELRVNSVLQVNSRLAAGAVVPIGWIAAGDPARLFSPDQHEELWQVQRELDFPGTVYGLPRDIPMRTVMAGQSEYYGAHRDDRILDRDWDRDAPEPPAA</sequence>
<dbReference type="EMBL" id="FOLM01000008">
    <property type="protein sequence ID" value="SFC99435.1"/>
    <property type="molecule type" value="Genomic_DNA"/>
</dbReference>